<protein>
    <submittedName>
        <fullName evidence="1">Uncharacterized protein</fullName>
    </submittedName>
</protein>
<evidence type="ECO:0000313" key="1">
    <source>
        <dbReference type="EMBL" id="MQL93163.1"/>
    </source>
</evidence>
<sequence>MSRGVGLVGCDLIATQLTVAIRVAVATHFPVAIGFAVTTPCPVTIRLVSLIAMACGGATSPVLPRAWDTEDGRSSTQCRLVSPLSHCLSLRWFRSHVVVSGVRPQLGQAAIQYISH</sequence>
<reference evidence="1" key="1">
    <citation type="submission" date="2017-07" db="EMBL/GenBank/DDBJ databases">
        <title>Taro Niue Genome Assembly and Annotation.</title>
        <authorList>
            <person name="Atibalentja N."/>
            <person name="Keating K."/>
            <person name="Fields C.J."/>
        </authorList>
    </citation>
    <scope>NUCLEOTIDE SEQUENCE</scope>
    <source>
        <strain evidence="1">Niue_2</strain>
        <tissue evidence="1">Leaf</tissue>
    </source>
</reference>
<accession>A0A843VLL4</accession>
<name>A0A843VLL4_COLES</name>
<comment type="caution">
    <text evidence="1">The sequence shown here is derived from an EMBL/GenBank/DDBJ whole genome shotgun (WGS) entry which is preliminary data.</text>
</comment>
<evidence type="ECO:0000313" key="2">
    <source>
        <dbReference type="Proteomes" id="UP000652761"/>
    </source>
</evidence>
<proteinExistence type="predicted"/>
<dbReference type="EMBL" id="NMUH01001524">
    <property type="protein sequence ID" value="MQL93163.1"/>
    <property type="molecule type" value="Genomic_DNA"/>
</dbReference>
<dbReference type="Proteomes" id="UP000652761">
    <property type="component" value="Unassembled WGS sequence"/>
</dbReference>
<dbReference type="AlphaFoldDB" id="A0A843VLL4"/>
<organism evidence="1 2">
    <name type="scientific">Colocasia esculenta</name>
    <name type="common">Wild taro</name>
    <name type="synonym">Arum esculentum</name>
    <dbReference type="NCBI Taxonomy" id="4460"/>
    <lineage>
        <taxon>Eukaryota</taxon>
        <taxon>Viridiplantae</taxon>
        <taxon>Streptophyta</taxon>
        <taxon>Embryophyta</taxon>
        <taxon>Tracheophyta</taxon>
        <taxon>Spermatophyta</taxon>
        <taxon>Magnoliopsida</taxon>
        <taxon>Liliopsida</taxon>
        <taxon>Araceae</taxon>
        <taxon>Aroideae</taxon>
        <taxon>Colocasieae</taxon>
        <taxon>Colocasia</taxon>
    </lineage>
</organism>
<gene>
    <name evidence="1" type="ORF">Taro_025802</name>
</gene>
<keyword evidence="2" id="KW-1185">Reference proteome</keyword>